<proteinExistence type="predicted"/>
<sequence length="77" mass="8384">MAKLLQGRGVLGKGGVGRQSAGTRPTPIRTGLAAYKYNTDVETSIQFSLASPRPLTDPIFVYLVMRMQSRELEVADT</sequence>
<reference evidence="2 3" key="1">
    <citation type="journal article" date="2021" name="Hortic Res">
        <title>The domestication of Cucurbita argyrosperma as revealed by the genome of its wild relative.</title>
        <authorList>
            <person name="Barrera-Redondo J."/>
            <person name="Sanchez-de la Vega G."/>
            <person name="Aguirre-Liguori J.A."/>
            <person name="Castellanos-Morales G."/>
            <person name="Gutierrez-Guerrero Y.T."/>
            <person name="Aguirre-Dugua X."/>
            <person name="Aguirre-Planter E."/>
            <person name="Tenaillon M.I."/>
            <person name="Lira-Saade R."/>
            <person name="Eguiarte L.E."/>
        </authorList>
    </citation>
    <scope>NUCLEOTIDE SEQUENCE [LARGE SCALE GENOMIC DNA]</scope>
    <source>
        <strain evidence="2">JBR-2021</strain>
    </source>
</reference>
<gene>
    <name evidence="2" type="ORF">SDJN03_14086</name>
</gene>
<evidence type="ECO:0000313" key="3">
    <source>
        <dbReference type="Proteomes" id="UP000685013"/>
    </source>
</evidence>
<dbReference type="EMBL" id="JAGKQH010000009">
    <property type="protein sequence ID" value="KAG6591740.1"/>
    <property type="molecule type" value="Genomic_DNA"/>
</dbReference>
<evidence type="ECO:0000313" key="2">
    <source>
        <dbReference type="EMBL" id="KAG6591740.1"/>
    </source>
</evidence>
<dbReference type="AlphaFoldDB" id="A0AAV6N2V6"/>
<evidence type="ECO:0000256" key="1">
    <source>
        <dbReference type="SAM" id="MobiDB-lite"/>
    </source>
</evidence>
<comment type="caution">
    <text evidence="2">The sequence shown here is derived from an EMBL/GenBank/DDBJ whole genome shotgun (WGS) entry which is preliminary data.</text>
</comment>
<feature type="non-terminal residue" evidence="2">
    <location>
        <position position="1"/>
    </location>
</feature>
<name>A0AAV6N2V6_9ROSI</name>
<keyword evidence="3" id="KW-1185">Reference proteome</keyword>
<feature type="region of interest" description="Disordered" evidence="1">
    <location>
        <begin position="1"/>
        <end position="27"/>
    </location>
</feature>
<dbReference type="Proteomes" id="UP000685013">
    <property type="component" value="Chromosome 9"/>
</dbReference>
<protein>
    <submittedName>
        <fullName evidence="2">Uncharacterized protein</fullName>
    </submittedName>
</protein>
<organism evidence="2 3">
    <name type="scientific">Cucurbita argyrosperma subsp. sororia</name>
    <dbReference type="NCBI Taxonomy" id="37648"/>
    <lineage>
        <taxon>Eukaryota</taxon>
        <taxon>Viridiplantae</taxon>
        <taxon>Streptophyta</taxon>
        <taxon>Embryophyta</taxon>
        <taxon>Tracheophyta</taxon>
        <taxon>Spermatophyta</taxon>
        <taxon>Magnoliopsida</taxon>
        <taxon>eudicotyledons</taxon>
        <taxon>Gunneridae</taxon>
        <taxon>Pentapetalae</taxon>
        <taxon>rosids</taxon>
        <taxon>fabids</taxon>
        <taxon>Cucurbitales</taxon>
        <taxon>Cucurbitaceae</taxon>
        <taxon>Cucurbiteae</taxon>
        <taxon>Cucurbita</taxon>
    </lineage>
</organism>
<accession>A0AAV6N2V6</accession>